<dbReference type="SUPFAM" id="SSF46604">
    <property type="entry name" value="Epsilon subunit of F1F0-ATP synthase C-terminal domain"/>
    <property type="match status" value="1"/>
</dbReference>
<sequence>MNKFLLEIITPEKSFYRGEVESINIPSIGGSCTIEAGHQPMVFATEPGTLRITADGASREAFMSEGFIEVRPDETLVFSQAVEWPEDINERRAAEAKERAEEQLRRNRSAAEYRLNRLALQRAFARLRVKHHNYLSGN</sequence>
<dbReference type="PANTHER" id="PTHR13822:SF10">
    <property type="entry name" value="ATP SYNTHASE EPSILON CHAIN, CHLOROPLASTIC"/>
    <property type="match status" value="1"/>
</dbReference>
<evidence type="ECO:0000256" key="4">
    <source>
        <dbReference type="ARBA" id="ARBA00023065"/>
    </source>
</evidence>
<keyword evidence="8" id="KW-1003">Cell membrane</keyword>
<evidence type="ECO:0000256" key="8">
    <source>
        <dbReference type="HAMAP-Rule" id="MF_00530"/>
    </source>
</evidence>
<comment type="subunit">
    <text evidence="8 9">F-type ATPases have 2 components, CF(1) - the catalytic core - and CF(0) - the membrane proton channel. CF(1) has five subunits: alpha(3), beta(3), gamma(1), delta(1), epsilon(1). CF(0) has three main subunits: a, b and c.</text>
</comment>
<dbReference type="Pfam" id="PF02823">
    <property type="entry name" value="ATP-synt_DE_N"/>
    <property type="match status" value="1"/>
</dbReference>
<dbReference type="InterPro" id="IPR020546">
    <property type="entry name" value="ATP_synth_F1_dsu/esu_N"/>
</dbReference>
<keyword evidence="3 8" id="KW-0813">Transport</keyword>
<evidence type="ECO:0000256" key="3">
    <source>
        <dbReference type="ARBA" id="ARBA00022448"/>
    </source>
</evidence>
<evidence type="ECO:0000313" key="12">
    <source>
        <dbReference type="EMBL" id="HIX49906.1"/>
    </source>
</evidence>
<comment type="similarity">
    <text evidence="2 8 9">Belongs to the ATPase epsilon chain family.</text>
</comment>
<dbReference type="Gene3D" id="2.60.15.10">
    <property type="entry name" value="F0F1 ATP synthase delta/epsilon subunit, N-terminal"/>
    <property type="match status" value="1"/>
</dbReference>
<evidence type="ECO:0000256" key="2">
    <source>
        <dbReference type="ARBA" id="ARBA00005712"/>
    </source>
</evidence>
<keyword evidence="7 8" id="KW-0066">ATP synthesis</keyword>
<dbReference type="GO" id="GO:0005524">
    <property type="term" value="F:ATP binding"/>
    <property type="evidence" value="ECO:0007669"/>
    <property type="project" value="UniProtKB-UniRule"/>
</dbReference>
<dbReference type="InterPro" id="IPR020547">
    <property type="entry name" value="ATP_synth_F1_esu_C"/>
</dbReference>
<evidence type="ECO:0000256" key="1">
    <source>
        <dbReference type="ARBA" id="ARBA00004202"/>
    </source>
</evidence>
<keyword evidence="8" id="KW-0375">Hydrogen ion transport</keyword>
<dbReference type="Pfam" id="PF00401">
    <property type="entry name" value="ATP-synt_DE"/>
    <property type="match status" value="1"/>
</dbReference>
<dbReference type="GO" id="GO:0046933">
    <property type="term" value="F:proton-transporting ATP synthase activity, rotational mechanism"/>
    <property type="evidence" value="ECO:0007669"/>
    <property type="project" value="UniProtKB-UniRule"/>
</dbReference>
<feature type="domain" description="ATP synthase epsilon subunit C-terminal" evidence="10">
    <location>
        <begin position="86"/>
        <end position="129"/>
    </location>
</feature>
<keyword evidence="6 8" id="KW-0139">CF(1)</keyword>
<evidence type="ECO:0000256" key="6">
    <source>
        <dbReference type="ARBA" id="ARBA00023196"/>
    </source>
</evidence>
<protein>
    <recommendedName>
        <fullName evidence="8">ATP synthase epsilon chain</fullName>
    </recommendedName>
    <alternativeName>
        <fullName evidence="8">ATP synthase F1 sector epsilon subunit</fullName>
    </alternativeName>
    <alternativeName>
        <fullName evidence="8">F-ATPase epsilon subunit</fullName>
    </alternativeName>
</protein>
<evidence type="ECO:0000259" key="10">
    <source>
        <dbReference type="Pfam" id="PF00401"/>
    </source>
</evidence>
<comment type="function">
    <text evidence="8">Produces ATP from ADP in the presence of a proton gradient across the membrane.</text>
</comment>
<dbReference type="GO" id="GO:0045259">
    <property type="term" value="C:proton-transporting ATP synthase complex"/>
    <property type="evidence" value="ECO:0007669"/>
    <property type="project" value="UniProtKB-KW"/>
</dbReference>
<comment type="subcellular location">
    <subcellularLocation>
        <location evidence="1 8">Cell membrane</location>
        <topology evidence="1 8">Peripheral membrane protein</topology>
    </subcellularLocation>
</comment>
<dbReference type="AlphaFoldDB" id="A0A9D1VZX0"/>
<reference evidence="12" key="1">
    <citation type="journal article" date="2021" name="PeerJ">
        <title>Extensive microbial diversity within the chicken gut microbiome revealed by metagenomics and culture.</title>
        <authorList>
            <person name="Gilroy R."/>
            <person name="Ravi A."/>
            <person name="Getino M."/>
            <person name="Pursley I."/>
            <person name="Horton D.L."/>
            <person name="Alikhan N.F."/>
            <person name="Baker D."/>
            <person name="Gharbi K."/>
            <person name="Hall N."/>
            <person name="Watson M."/>
            <person name="Adriaenssens E.M."/>
            <person name="Foster-Nyarko E."/>
            <person name="Jarju S."/>
            <person name="Secka A."/>
            <person name="Antonio M."/>
            <person name="Oren A."/>
            <person name="Chaudhuri R.R."/>
            <person name="La Ragione R."/>
            <person name="Hildebrand F."/>
            <person name="Pallen M.J."/>
        </authorList>
    </citation>
    <scope>NUCLEOTIDE SEQUENCE</scope>
    <source>
        <strain evidence="12">2189</strain>
    </source>
</reference>
<dbReference type="InterPro" id="IPR036794">
    <property type="entry name" value="ATP_F1_dsu/esu_C_sf"/>
</dbReference>
<evidence type="ECO:0000313" key="13">
    <source>
        <dbReference type="Proteomes" id="UP000886847"/>
    </source>
</evidence>
<evidence type="ECO:0000259" key="11">
    <source>
        <dbReference type="Pfam" id="PF02823"/>
    </source>
</evidence>
<dbReference type="EMBL" id="DXEW01000005">
    <property type="protein sequence ID" value="HIX49906.1"/>
    <property type="molecule type" value="Genomic_DNA"/>
</dbReference>
<evidence type="ECO:0000256" key="7">
    <source>
        <dbReference type="ARBA" id="ARBA00023310"/>
    </source>
</evidence>
<dbReference type="InterPro" id="IPR001469">
    <property type="entry name" value="ATP_synth_F1_dsu/esu"/>
</dbReference>
<dbReference type="PROSITE" id="PS51257">
    <property type="entry name" value="PROKAR_LIPOPROTEIN"/>
    <property type="match status" value="1"/>
</dbReference>
<keyword evidence="5 8" id="KW-0472">Membrane</keyword>
<dbReference type="HAMAP" id="MF_00530">
    <property type="entry name" value="ATP_synth_epsil_bac"/>
    <property type="match status" value="1"/>
</dbReference>
<organism evidence="12 13">
    <name type="scientific">Candidatus Borkfalkia faecavium</name>
    <dbReference type="NCBI Taxonomy" id="2838508"/>
    <lineage>
        <taxon>Bacteria</taxon>
        <taxon>Bacillati</taxon>
        <taxon>Bacillota</taxon>
        <taxon>Clostridia</taxon>
        <taxon>Christensenellales</taxon>
        <taxon>Christensenellaceae</taxon>
        <taxon>Candidatus Borkfalkia</taxon>
    </lineage>
</organism>
<proteinExistence type="inferred from homology"/>
<feature type="domain" description="ATP synthase F1 complex delta/epsilon subunit N-terminal" evidence="11">
    <location>
        <begin position="6"/>
        <end position="80"/>
    </location>
</feature>
<keyword evidence="4 8" id="KW-0406">Ion transport</keyword>
<comment type="caution">
    <text evidence="12">The sequence shown here is derived from an EMBL/GenBank/DDBJ whole genome shotgun (WGS) entry which is preliminary data.</text>
</comment>
<gene>
    <name evidence="8 12" type="primary">atpC</name>
    <name evidence="12" type="ORF">H9851_01310</name>
</gene>
<reference evidence="12" key="2">
    <citation type="submission" date="2021-04" db="EMBL/GenBank/DDBJ databases">
        <authorList>
            <person name="Gilroy R."/>
        </authorList>
    </citation>
    <scope>NUCLEOTIDE SEQUENCE</scope>
    <source>
        <strain evidence="12">2189</strain>
    </source>
</reference>
<dbReference type="SUPFAM" id="SSF51344">
    <property type="entry name" value="Epsilon subunit of F1F0-ATP synthase N-terminal domain"/>
    <property type="match status" value="1"/>
</dbReference>
<dbReference type="GO" id="GO:0005886">
    <property type="term" value="C:plasma membrane"/>
    <property type="evidence" value="ECO:0007669"/>
    <property type="project" value="UniProtKB-SubCell"/>
</dbReference>
<dbReference type="PANTHER" id="PTHR13822">
    <property type="entry name" value="ATP SYNTHASE DELTA/EPSILON CHAIN"/>
    <property type="match status" value="1"/>
</dbReference>
<dbReference type="NCBIfam" id="TIGR01216">
    <property type="entry name" value="ATP_synt_epsi"/>
    <property type="match status" value="1"/>
</dbReference>
<accession>A0A9D1VZX0</accession>
<dbReference type="Proteomes" id="UP000886847">
    <property type="component" value="Unassembled WGS sequence"/>
</dbReference>
<name>A0A9D1VZX0_9FIRM</name>
<evidence type="ECO:0000256" key="5">
    <source>
        <dbReference type="ARBA" id="ARBA00023136"/>
    </source>
</evidence>
<dbReference type="CDD" id="cd12152">
    <property type="entry name" value="F1-ATPase_delta"/>
    <property type="match status" value="1"/>
</dbReference>
<evidence type="ECO:0000256" key="9">
    <source>
        <dbReference type="RuleBase" id="RU003656"/>
    </source>
</evidence>
<dbReference type="InterPro" id="IPR036771">
    <property type="entry name" value="ATPsynth_dsu/esu_N"/>
</dbReference>
<dbReference type="Gene3D" id="1.20.5.440">
    <property type="entry name" value="ATP synthase delta/epsilon subunit, C-terminal domain"/>
    <property type="match status" value="1"/>
</dbReference>